<dbReference type="GO" id="GO:0006508">
    <property type="term" value="P:proteolysis"/>
    <property type="evidence" value="ECO:0007669"/>
    <property type="project" value="InterPro"/>
</dbReference>
<name>A0AAD4F8Z1_9PEZI</name>
<proteinExistence type="predicted"/>
<organism evidence="2 3">
    <name type="scientific">Staphylotrichum longicolle</name>
    <dbReference type="NCBI Taxonomy" id="669026"/>
    <lineage>
        <taxon>Eukaryota</taxon>
        <taxon>Fungi</taxon>
        <taxon>Dikarya</taxon>
        <taxon>Ascomycota</taxon>
        <taxon>Pezizomycotina</taxon>
        <taxon>Sordariomycetes</taxon>
        <taxon>Sordariomycetidae</taxon>
        <taxon>Sordariales</taxon>
        <taxon>Chaetomiaceae</taxon>
        <taxon>Staphylotrichum</taxon>
    </lineage>
</organism>
<dbReference type="CDD" id="cd00306">
    <property type="entry name" value="Peptidases_S8_S53"/>
    <property type="match status" value="1"/>
</dbReference>
<feature type="region of interest" description="Disordered" evidence="1">
    <location>
        <begin position="286"/>
        <end position="316"/>
    </location>
</feature>
<dbReference type="SUPFAM" id="SSF52743">
    <property type="entry name" value="Subtilisin-like"/>
    <property type="match status" value="1"/>
</dbReference>
<protein>
    <recommendedName>
        <fullName evidence="4">Peptidase S8/S53 domain-containing protein</fullName>
    </recommendedName>
</protein>
<dbReference type="GO" id="GO:0004252">
    <property type="term" value="F:serine-type endopeptidase activity"/>
    <property type="evidence" value="ECO:0007669"/>
    <property type="project" value="InterPro"/>
</dbReference>
<dbReference type="EMBL" id="JAHCVI010000001">
    <property type="protein sequence ID" value="KAG7294022.1"/>
    <property type="molecule type" value="Genomic_DNA"/>
</dbReference>
<comment type="caution">
    <text evidence="2">The sequence shown here is derived from an EMBL/GenBank/DDBJ whole genome shotgun (WGS) entry which is preliminary data.</text>
</comment>
<dbReference type="InterPro" id="IPR036852">
    <property type="entry name" value="Peptidase_S8/S53_dom_sf"/>
</dbReference>
<gene>
    <name evidence="2" type="ORF">NEMBOFW57_004083</name>
</gene>
<evidence type="ECO:0000256" key="1">
    <source>
        <dbReference type="SAM" id="MobiDB-lite"/>
    </source>
</evidence>
<accession>A0AAD4F8Z1</accession>
<dbReference type="Gene3D" id="3.40.50.200">
    <property type="entry name" value="Peptidase S8/S53 domain"/>
    <property type="match status" value="1"/>
</dbReference>
<evidence type="ECO:0000313" key="2">
    <source>
        <dbReference type="EMBL" id="KAG7294022.1"/>
    </source>
</evidence>
<reference evidence="2" key="1">
    <citation type="submission" date="2023-02" db="EMBL/GenBank/DDBJ databases">
        <authorList>
            <person name="Palmer J.M."/>
        </authorList>
    </citation>
    <scope>NUCLEOTIDE SEQUENCE</scope>
    <source>
        <strain evidence="2">FW57</strain>
    </source>
</reference>
<dbReference type="Proteomes" id="UP001197093">
    <property type="component" value="Unassembled WGS sequence"/>
</dbReference>
<sequence length="435" mass="46912">MFVAGIRSAIQQQQPAGANAFWESKTDQLGTNFFFVRLTDEQANTIRNNALVKHVYVPTGPLILSFTPLFPGPFPVSSFMETDTNGHGTKCLSKAVGKTVGVARKARVVATVIDLRQSIYEHFLDALVLIHEDIYVKGRGTKSVVNFSISIVADRIPAPYQDTMAALIRAIIGLGAVVVTGSGNMAGSPYGYPALFGNPADRNYIPDLIVVGSVSGEGFRGVRHSDADWLTCYALGYTVDVAISGTGYKYKSTMGTSFYFLDPRNPDSVQNPSGPYYNDWEGVITRSSSTTSTPPASSSTTKPAPTGPIPTPGHGKAAPSWAMVYYMLRDKNGETHGFYGYDDSNFIPCTVEPATWRKLGGQVGAVPSTLTGITVYGDTSCRFASSDMMLRCNNWAPATCVNRVSGENYGGAGTCKVDYGAGIYQYWNNIILCSW</sequence>
<keyword evidence="3" id="KW-1185">Reference proteome</keyword>
<feature type="compositionally biased region" description="Low complexity" evidence="1">
    <location>
        <begin position="286"/>
        <end position="304"/>
    </location>
</feature>
<evidence type="ECO:0008006" key="4">
    <source>
        <dbReference type="Google" id="ProtNLM"/>
    </source>
</evidence>
<evidence type="ECO:0000313" key="3">
    <source>
        <dbReference type="Proteomes" id="UP001197093"/>
    </source>
</evidence>
<dbReference type="AlphaFoldDB" id="A0AAD4F8Z1"/>